<evidence type="ECO:0000256" key="6">
    <source>
        <dbReference type="SAM" id="Phobius"/>
    </source>
</evidence>
<name>A0ABS1V082_9PROT</name>
<feature type="transmembrane region" description="Helical" evidence="6">
    <location>
        <begin position="140"/>
        <end position="168"/>
    </location>
</feature>
<dbReference type="NCBIfam" id="TIGR00765">
    <property type="entry name" value="yihY_not_rbn"/>
    <property type="match status" value="1"/>
</dbReference>
<proteinExistence type="predicted"/>
<feature type="transmembrane region" description="Helical" evidence="6">
    <location>
        <begin position="174"/>
        <end position="198"/>
    </location>
</feature>
<feature type="transmembrane region" description="Helical" evidence="6">
    <location>
        <begin position="239"/>
        <end position="257"/>
    </location>
</feature>
<dbReference type="PIRSF" id="PIRSF035875">
    <property type="entry name" value="RNase_BN"/>
    <property type="match status" value="1"/>
</dbReference>
<organism evidence="7 8">
    <name type="scientific">Belnapia mucosa</name>
    <dbReference type="NCBI Taxonomy" id="2804532"/>
    <lineage>
        <taxon>Bacteria</taxon>
        <taxon>Pseudomonadati</taxon>
        <taxon>Pseudomonadota</taxon>
        <taxon>Alphaproteobacteria</taxon>
        <taxon>Acetobacterales</taxon>
        <taxon>Roseomonadaceae</taxon>
        <taxon>Belnapia</taxon>
    </lineage>
</organism>
<feature type="transmembrane region" description="Helical" evidence="6">
    <location>
        <begin position="210"/>
        <end position="233"/>
    </location>
</feature>
<evidence type="ECO:0000256" key="1">
    <source>
        <dbReference type="ARBA" id="ARBA00004651"/>
    </source>
</evidence>
<dbReference type="PANTHER" id="PTHR30213">
    <property type="entry name" value="INNER MEMBRANE PROTEIN YHJD"/>
    <property type="match status" value="1"/>
</dbReference>
<dbReference type="Pfam" id="PF03631">
    <property type="entry name" value="Virul_fac_BrkB"/>
    <property type="match status" value="1"/>
</dbReference>
<dbReference type="InterPro" id="IPR017039">
    <property type="entry name" value="Virul_fac_BrkB"/>
</dbReference>
<feature type="transmembrane region" description="Helical" evidence="6">
    <location>
        <begin position="305"/>
        <end position="322"/>
    </location>
</feature>
<evidence type="ECO:0000256" key="2">
    <source>
        <dbReference type="ARBA" id="ARBA00022475"/>
    </source>
</evidence>
<keyword evidence="2" id="KW-1003">Cell membrane</keyword>
<keyword evidence="4 6" id="KW-1133">Transmembrane helix</keyword>
<evidence type="ECO:0000313" key="7">
    <source>
        <dbReference type="EMBL" id="MBL6455101.1"/>
    </source>
</evidence>
<evidence type="ECO:0000313" key="8">
    <source>
        <dbReference type="Proteomes" id="UP000606490"/>
    </source>
</evidence>
<evidence type="ECO:0000256" key="4">
    <source>
        <dbReference type="ARBA" id="ARBA00022989"/>
    </source>
</evidence>
<dbReference type="Proteomes" id="UP000606490">
    <property type="component" value="Unassembled WGS sequence"/>
</dbReference>
<sequence length="326" mass="34549">MLNRVWGLLRESVEGYIEDEAMSRGAAVAYYTVFSIAPLLVIATAIAGLAFGEDAVRGAISEQLRGLLGNTGAETVEAMVKGASNRTSGTIATIIGVVTLLLTASGVFGELQSALNAIWRAKPPEGGAVTRLMRAKLASLGLVAATGFLLLVSLIASAIISVLITWFRDQLPEMLLLLGVANFLLSFLMVTILFAAIYKILPDRNIAWRDVAVGAVVTAFLFTIGKTLIGWYVGSSNVATSYGAAGALMVVLLWVYYSAQIFMLGAEFTRAWAGLQGSPAAQAALAEPAHHRGGRDRKAEKRAETGHFLGGAAAMAVLMAVFRRKR</sequence>
<dbReference type="RefSeq" id="WP_202824825.1">
    <property type="nucleotide sequence ID" value="NZ_JAEUXJ010000002.1"/>
</dbReference>
<comment type="subcellular location">
    <subcellularLocation>
        <location evidence="1">Cell membrane</location>
        <topology evidence="1">Multi-pass membrane protein</topology>
    </subcellularLocation>
</comment>
<dbReference type="PANTHER" id="PTHR30213:SF1">
    <property type="entry name" value="INNER MEMBRANE PROTEIN YHJD"/>
    <property type="match status" value="1"/>
</dbReference>
<protein>
    <submittedName>
        <fullName evidence="7">YihY/virulence factor BrkB family protein</fullName>
    </submittedName>
</protein>
<feature type="transmembrane region" description="Helical" evidence="6">
    <location>
        <begin position="28"/>
        <end position="51"/>
    </location>
</feature>
<keyword evidence="5 6" id="KW-0472">Membrane</keyword>
<comment type="caution">
    <text evidence="7">The sequence shown here is derived from an EMBL/GenBank/DDBJ whole genome shotgun (WGS) entry which is preliminary data.</text>
</comment>
<evidence type="ECO:0000256" key="3">
    <source>
        <dbReference type="ARBA" id="ARBA00022692"/>
    </source>
</evidence>
<reference evidence="7 8" key="1">
    <citation type="submission" date="2021-01" db="EMBL/GenBank/DDBJ databases">
        <title>Belnapia mucosa sp. nov. and Belnapia arida sp. nov., isolated from the Tabernas Desert (Almeria, Spain).</title>
        <authorList>
            <person name="Molina-Menor E."/>
            <person name="Vidal-Verdu A."/>
            <person name="Calonge A."/>
            <person name="Satari L."/>
            <person name="Pereto Magraner J."/>
            <person name="Porcar Miralles M."/>
        </authorList>
    </citation>
    <scope>NUCLEOTIDE SEQUENCE [LARGE SCALE GENOMIC DNA]</scope>
    <source>
        <strain evidence="7 8">T6</strain>
    </source>
</reference>
<keyword evidence="3 6" id="KW-0812">Transmembrane</keyword>
<accession>A0ABS1V082</accession>
<keyword evidence="8" id="KW-1185">Reference proteome</keyword>
<dbReference type="EMBL" id="JAEUXJ010000002">
    <property type="protein sequence ID" value="MBL6455101.1"/>
    <property type="molecule type" value="Genomic_DNA"/>
</dbReference>
<gene>
    <name evidence="7" type="ORF">JMJ55_07180</name>
</gene>
<evidence type="ECO:0000256" key="5">
    <source>
        <dbReference type="ARBA" id="ARBA00023136"/>
    </source>
</evidence>